<dbReference type="HOGENOM" id="CLU_1525617_0_0_1"/>
<dbReference type="AlphaFoldDB" id="R0KP55"/>
<dbReference type="Gene3D" id="1.10.357.20">
    <property type="entry name" value="SLC41 divalent cation transporters, integral membrane domain"/>
    <property type="match status" value="1"/>
</dbReference>
<accession>R0KP55</accession>
<dbReference type="InterPro" id="IPR036739">
    <property type="entry name" value="SLC41_membr_dom_sf"/>
</dbReference>
<dbReference type="OrthoDB" id="666972at2759"/>
<name>R0KP55_NOSB1</name>
<keyword evidence="3" id="KW-1185">Reference proteome</keyword>
<organism evidence="2 3">
    <name type="scientific">Nosema bombycis (strain CQ1 / CVCC 102059)</name>
    <name type="common">Microsporidian parasite</name>
    <name type="synonym">Pebrine of silkworm</name>
    <dbReference type="NCBI Taxonomy" id="578461"/>
    <lineage>
        <taxon>Eukaryota</taxon>
        <taxon>Fungi</taxon>
        <taxon>Fungi incertae sedis</taxon>
        <taxon>Microsporidia</taxon>
        <taxon>Nosematidae</taxon>
        <taxon>Nosema</taxon>
    </lineage>
</organism>
<feature type="transmembrane region" description="Helical" evidence="1">
    <location>
        <begin position="108"/>
        <end position="129"/>
    </location>
</feature>
<dbReference type="EMBL" id="KB909523">
    <property type="protein sequence ID" value="EOB11957.1"/>
    <property type="molecule type" value="Genomic_DNA"/>
</dbReference>
<reference evidence="2 3" key="1">
    <citation type="journal article" date="2013" name="BMC Genomics">
        <title>Comparative genomics of parasitic silkworm microsporidia reveal an association between genome expansion and host adaptation.</title>
        <authorList>
            <person name="Pan G."/>
            <person name="Xu J."/>
            <person name="Li T."/>
            <person name="Xia Q."/>
            <person name="Liu S.L."/>
            <person name="Zhang G."/>
            <person name="Li S."/>
            <person name="Li C."/>
            <person name="Liu H."/>
            <person name="Yang L."/>
            <person name="Liu T."/>
            <person name="Zhang X."/>
            <person name="Wu Z."/>
            <person name="Fan W."/>
            <person name="Dang X."/>
            <person name="Xiang H."/>
            <person name="Tao M."/>
            <person name="Li Y."/>
            <person name="Hu J."/>
            <person name="Li Z."/>
            <person name="Lin L."/>
            <person name="Luo J."/>
            <person name="Geng L."/>
            <person name="Wang L."/>
            <person name="Long M."/>
            <person name="Wan Y."/>
            <person name="He N."/>
            <person name="Zhang Z."/>
            <person name="Lu C."/>
            <person name="Keeling P.J."/>
            <person name="Wang J."/>
            <person name="Xiang Z."/>
            <person name="Zhou Z."/>
        </authorList>
    </citation>
    <scope>NUCLEOTIDE SEQUENCE [LARGE SCALE GENOMIC DNA]</scope>
    <source>
        <strain evidence="3">CQ1 / CVCC 102059</strain>
    </source>
</reference>
<protein>
    <recommendedName>
        <fullName evidence="4">SLC41A/MgtE integral membrane domain-containing protein</fullName>
    </recommendedName>
</protein>
<evidence type="ECO:0008006" key="4">
    <source>
        <dbReference type="Google" id="ProtNLM"/>
    </source>
</evidence>
<feature type="transmembrane region" description="Helical" evidence="1">
    <location>
        <begin position="12"/>
        <end position="33"/>
    </location>
</feature>
<dbReference type="VEuPathDB" id="MicrosporidiaDB:NBO_616g0004"/>
<dbReference type="STRING" id="578461.R0KP55"/>
<gene>
    <name evidence="2" type="ORF">NBO_616g0004</name>
</gene>
<sequence length="176" mass="20047">MTFTFFSKKKMPIQTIEILMFTYLISTLGGYILDTLSVDYKFIASSFPVYSGLAVSIAFIYLHKTFTSSTNNTFHDIKRTFKSLIAASFFMITIYSILSMFLHGIMPLYYYIMFTILFVIQVILLLKLVEKLILSFGNYHEDIGVISLPIITACGDIISTVCLLLLALMVKMSKIF</sequence>
<dbReference type="Proteomes" id="UP000016927">
    <property type="component" value="Unassembled WGS sequence"/>
</dbReference>
<keyword evidence="1" id="KW-0472">Membrane</keyword>
<keyword evidence="1" id="KW-0812">Transmembrane</keyword>
<feature type="transmembrane region" description="Helical" evidence="1">
    <location>
        <begin position="150"/>
        <end position="170"/>
    </location>
</feature>
<dbReference type="SUPFAM" id="SSF161093">
    <property type="entry name" value="MgtE membrane domain-like"/>
    <property type="match status" value="1"/>
</dbReference>
<feature type="transmembrane region" description="Helical" evidence="1">
    <location>
        <begin position="45"/>
        <end position="62"/>
    </location>
</feature>
<keyword evidence="1" id="KW-1133">Transmembrane helix</keyword>
<dbReference type="GO" id="GO:0008324">
    <property type="term" value="F:monoatomic cation transmembrane transporter activity"/>
    <property type="evidence" value="ECO:0007669"/>
    <property type="project" value="InterPro"/>
</dbReference>
<evidence type="ECO:0000313" key="2">
    <source>
        <dbReference type="EMBL" id="EOB11957.1"/>
    </source>
</evidence>
<proteinExistence type="predicted"/>
<feature type="transmembrane region" description="Helical" evidence="1">
    <location>
        <begin position="83"/>
        <end position="102"/>
    </location>
</feature>
<evidence type="ECO:0000256" key="1">
    <source>
        <dbReference type="SAM" id="Phobius"/>
    </source>
</evidence>
<evidence type="ECO:0000313" key="3">
    <source>
        <dbReference type="Proteomes" id="UP000016927"/>
    </source>
</evidence>